<dbReference type="EMBL" id="MUKV01000025">
    <property type="protein sequence ID" value="OQS35906.1"/>
    <property type="molecule type" value="Genomic_DNA"/>
</dbReference>
<dbReference type="RefSeq" id="WP_081556287.1">
    <property type="nucleotide sequence ID" value="NZ_MUKV01000025.1"/>
</dbReference>
<sequence>MEKIVRIDIAKDFSRVPAGRYLADGPYSGEGFRTNHLLPALNSADKVEICLDGVRGYGSSFLEEAFGGLVRLQLWNVDQLMQRLTLISKDDPTVVEEIQSYIRDEGGRL</sequence>
<accession>A0A1W0CMF6</accession>
<gene>
    <name evidence="2" type="ORF">B0T45_17020</name>
</gene>
<reference evidence="2 3" key="1">
    <citation type="submission" date="2017-02" db="EMBL/GenBank/DDBJ databases">
        <title>Chromobacterium haemolyticum H5244.</title>
        <authorList>
            <person name="Gulvik C.A."/>
        </authorList>
    </citation>
    <scope>NUCLEOTIDE SEQUENCE [LARGE SCALE GENOMIC DNA]</scope>
    <source>
        <strain evidence="2 3">H5244</strain>
    </source>
</reference>
<evidence type="ECO:0000313" key="2">
    <source>
        <dbReference type="EMBL" id="OQS35906.1"/>
    </source>
</evidence>
<evidence type="ECO:0000259" key="1">
    <source>
        <dbReference type="Pfam" id="PF14213"/>
    </source>
</evidence>
<dbReference type="Proteomes" id="UP000192721">
    <property type="component" value="Unassembled WGS sequence"/>
</dbReference>
<feature type="domain" description="DUF4325" evidence="1">
    <location>
        <begin position="28"/>
        <end position="72"/>
    </location>
</feature>
<dbReference type="InterPro" id="IPR025474">
    <property type="entry name" value="DUF4325"/>
</dbReference>
<organism evidence="2 3">
    <name type="scientific">Chromobacterium haemolyticum</name>
    <dbReference type="NCBI Taxonomy" id="394935"/>
    <lineage>
        <taxon>Bacteria</taxon>
        <taxon>Pseudomonadati</taxon>
        <taxon>Pseudomonadota</taxon>
        <taxon>Betaproteobacteria</taxon>
        <taxon>Neisseriales</taxon>
        <taxon>Chromobacteriaceae</taxon>
        <taxon>Chromobacterium</taxon>
    </lineage>
</organism>
<name>A0A1W0CMF6_9NEIS</name>
<protein>
    <submittedName>
        <fullName evidence="2">DUF4325 domain-containing protein</fullName>
    </submittedName>
</protein>
<dbReference type="AlphaFoldDB" id="A0A1W0CMF6"/>
<evidence type="ECO:0000313" key="3">
    <source>
        <dbReference type="Proteomes" id="UP000192721"/>
    </source>
</evidence>
<comment type="caution">
    <text evidence="2">The sequence shown here is derived from an EMBL/GenBank/DDBJ whole genome shotgun (WGS) entry which is preliminary data.</text>
</comment>
<dbReference type="Pfam" id="PF14213">
    <property type="entry name" value="DUF4325"/>
    <property type="match status" value="1"/>
</dbReference>
<proteinExistence type="predicted"/>